<evidence type="ECO:0000259" key="4">
    <source>
        <dbReference type="PROSITE" id="PS00662"/>
    </source>
</evidence>
<organism evidence="5 6">
    <name type="scientific">Undibacterium fentianense</name>
    <dbReference type="NCBI Taxonomy" id="2828728"/>
    <lineage>
        <taxon>Bacteria</taxon>
        <taxon>Pseudomonadati</taxon>
        <taxon>Pseudomonadota</taxon>
        <taxon>Betaproteobacteria</taxon>
        <taxon>Burkholderiales</taxon>
        <taxon>Oxalobacteraceae</taxon>
        <taxon>Undibacterium</taxon>
    </lineage>
</organism>
<keyword evidence="3" id="KW-0067">ATP-binding</keyword>
<dbReference type="Gene3D" id="3.30.450.90">
    <property type="match status" value="1"/>
</dbReference>
<feature type="domain" description="Bacterial type II secretion system protein E" evidence="4">
    <location>
        <begin position="359"/>
        <end position="373"/>
    </location>
</feature>
<evidence type="ECO:0000256" key="1">
    <source>
        <dbReference type="ARBA" id="ARBA00006611"/>
    </source>
</evidence>
<dbReference type="InterPro" id="IPR027417">
    <property type="entry name" value="P-loop_NTPase"/>
</dbReference>
<dbReference type="Pfam" id="PF05157">
    <property type="entry name" value="MshEN"/>
    <property type="match status" value="1"/>
</dbReference>
<dbReference type="EMBL" id="JAGSPJ010000005">
    <property type="protein sequence ID" value="MBR7800857.1"/>
    <property type="molecule type" value="Genomic_DNA"/>
</dbReference>
<dbReference type="Gene3D" id="3.40.50.300">
    <property type="entry name" value="P-loop containing nucleotide triphosphate hydrolases"/>
    <property type="match status" value="1"/>
</dbReference>
<dbReference type="AlphaFoldDB" id="A0A941E463"/>
<gene>
    <name evidence="5" type="primary">tadA</name>
    <name evidence="5" type="ORF">KDM90_12680</name>
</gene>
<dbReference type="InterPro" id="IPR003593">
    <property type="entry name" value="AAA+_ATPase"/>
</dbReference>
<dbReference type="PANTHER" id="PTHR30258:SF1">
    <property type="entry name" value="PROTEIN TRANSPORT PROTEIN HOFB HOMOLOG"/>
    <property type="match status" value="1"/>
</dbReference>
<keyword evidence="6" id="KW-1185">Reference proteome</keyword>
<dbReference type="CDD" id="cd01129">
    <property type="entry name" value="PulE-GspE-like"/>
    <property type="match status" value="1"/>
</dbReference>
<dbReference type="SMART" id="SM00382">
    <property type="entry name" value="AAA"/>
    <property type="match status" value="1"/>
</dbReference>
<dbReference type="InterPro" id="IPR007831">
    <property type="entry name" value="T2SS_GspE_N"/>
</dbReference>
<protein>
    <submittedName>
        <fullName evidence="5">Flp pilus assembly complex ATPase component TadA</fullName>
    </submittedName>
</protein>
<sequence>MISAGVLTPVQLEYALQKQSVEGGRLGQVLVQHGLLTERDLAKNLSEQRGFPFVEIDHVPEPDPQLLSLFNRELCLTRGFMPLQRKGDQVEILLGDGDPEKLVELIQRRSGHLPIFYQAEFTHVLQRVRQVYYFAQNPAEALIQREIDLLADDVDHSRSPEKLLEYILHLAVRERATDIHIAPSATSYHMLFRIDGVLRPMFALPNSLSRLVVYVKLGAEMDISEQRRPQDGSFQTTILDTPFTVRVSILVTEYGERMVLRLLPESSDLSRLEQLGFRDKDIQQLQRIFAKPSGMVLLTGPTGSGKSTTLHAALRLQTLIERNVLTVEDPIEYRLATIGQTQVNRRAGYEFSTALRHFLRHDPDVILVGEIRDAETAQATVTASATGHLVLSTLHVASAFGVITRLVPLGLQPQTIAENLVAVINQRLVRTNCPHCAKPAALNDAQKKWLGKFNCEHSMASEGCARCGHTGFHGRLPIYEILHVDDHMANAIAEGDGRSALRKVAIDSGFEPMVEMAKWRISQGQTTFDEVWRVIGESPE</sequence>
<reference evidence="5" key="1">
    <citation type="submission" date="2021-04" db="EMBL/GenBank/DDBJ databases">
        <title>novel species isolated from subtropical streams in China.</title>
        <authorList>
            <person name="Lu H."/>
        </authorList>
    </citation>
    <scope>NUCLEOTIDE SEQUENCE</scope>
    <source>
        <strain evidence="5">FT137W</strain>
    </source>
</reference>
<dbReference type="SUPFAM" id="SSF52540">
    <property type="entry name" value="P-loop containing nucleoside triphosphate hydrolases"/>
    <property type="match status" value="1"/>
</dbReference>
<dbReference type="Proteomes" id="UP000678545">
    <property type="component" value="Unassembled WGS sequence"/>
</dbReference>
<dbReference type="PANTHER" id="PTHR30258">
    <property type="entry name" value="TYPE II SECRETION SYSTEM PROTEIN GSPE-RELATED"/>
    <property type="match status" value="1"/>
</dbReference>
<accession>A0A941E463</accession>
<dbReference type="InterPro" id="IPR037257">
    <property type="entry name" value="T2SS_E_N_sf"/>
</dbReference>
<name>A0A941E463_9BURK</name>
<proteinExistence type="inferred from homology"/>
<dbReference type="GO" id="GO:0016887">
    <property type="term" value="F:ATP hydrolysis activity"/>
    <property type="evidence" value="ECO:0007669"/>
    <property type="project" value="TreeGrafter"/>
</dbReference>
<comment type="similarity">
    <text evidence="1">Belongs to the GSP E family.</text>
</comment>
<keyword evidence="2" id="KW-0547">Nucleotide-binding</keyword>
<evidence type="ECO:0000313" key="6">
    <source>
        <dbReference type="Proteomes" id="UP000678545"/>
    </source>
</evidence>
<dbReference type="Pfam" id="PF00437">
    <property type="entry name" value="T2SSE"/>
    <property type="match status" value="1"/>
</dbReference>
<dbReference type="GO" id="GO:0005886">
    <property type="term" value="C:plasma membrane"/>
    <property type="evidence" value="ECO:0007669"/>
    <property type="project" value="TreeGrafter"/>
</dbReference>
<comment type="caution">
    <text evidence="5">The sequence shown here is derived from an EMBL/GenBank/DDBJ whole genome shotgun (WGS) entry which is preliminary data.</text>
</comment>
<dbReference type="InterPro" id="IPR001482">
    <property type="entry name" value="T2SS/T4SS_dom"/>
</dbReference>
<dbReference type="PROSITE" id="PS00662">
    <property type="entry name" value="T2SP_E"/>
    <property type="match status" value="1"/>
</dbReference>
<dbReference type="SUPFAM" id="SSF160246">
    <property type="entry name" value="EspE N-terminal domain-like"/>
    <property type="match status" value="1"/>
</dbReference>
<evidence type="ECO:0000256" key="3">
    <source>
        <dbReference type="ARBA" id="ARBA00022840"/>
    </source>
</evidence>
<dbReference type="GO" id="GO:0005524">
    <property type="term" value="F:ATP binding"/>
    <property type="evidence" value="ECO:0007669"/>
    <property type="project" value="UniProtKB-KW"/>
</dbReference>
<evidence type="ECO:0000256" key="2">
    <source>
        <dbReference type="ARBA" id="ARBA00022741"/>
    </source>
</evidence>
<evidence type="ECO:0000313" key="5">
    <source>
        <dbReference type="EMBL" id="MBR7800857.1"/>
    </source>
</evidence>